<evidence type="ECO:0000313" key="3">
    <source>
        <dbReference type="Proteomes" id="UP000242877"/>
    </source>
</evidence>
<gene>
    <name evidence="2" type="ORF">AAP_04744</name>
</gene>
<feature type="compositionally biased region" description="Low complexity" evidence="1">
    <location>
        <begin position="56"/>
        <end position="71"/>
    </location>
</feature>
<feature type="compositionally biased region" description="Polar residues" evidence="1">
    <location>
        <begin position="119"/>
        <end position="137"/>
    </location>
</feature>
<evidence type="ECO:0000313" key="2">
    <source>
        <dbReference type="EMBL" id="KZZ88646.1"/>
    </source>
</evidence>
<evidence type="ECO:0000256" key="1">
    <source>
        <dbReference type="SAM" id="MobiDB-lite"/>
    </source>
</evidence>
<feature type="compositionally biased region" description="Low complexity" evidence="1">
    <location>
        <begin position="423"/>
        <end position="445"/>
    </location>
</feature>
<feature type="compositionally biased region" description="Polar residues" evidence="1">
    <location>
        <begin position="699"/>
        <end position="720"/>
    </location>
</feature>
<dbReference type="VEuPathDB" id="FungiDB:AAP_04744"/>
<feature type="compositionally biased region" description="Acidic residues" evidence="1">
    <location>
        <begin position="340"/>
        <end position="368"/>
    </location>
</feature>
<feature type="compositionally biased region" description="Low complexity" evidence="1">
    <location>
        <begin position="575"/>
        <end position="593"/>
    </location>
</feature>
<dbReference type="OrthoDB" id="4207190at2759"/>
<feature type="region of interest" description="Disordered" evidence="1">
    <location>
        <begin position="471"/>
        <end position="514"/>
    </location>
</feature>
<feature type="region of interest" description="Disordered" evidence="1">
    <location>
        <begin position="1"/>
        <end position="454"/>
    </location>
</feature>
<feature type="region of interest" description="Disordered" evidence="1">
    <location>
        <begin position="695"/>
        <end position="725"/>
    </location>
</feature>
<feature type="compositionally biased region" description="Polar residues" evidence="1">
    <location>
        <begin position="479"/>
        <end position="493"/>
    </location>
</feature>
<organism evidence="2 3">
    <name type="scientific">Ascosphaera apis ARSEF 7405</name>
    <dbReference type="NCBI Taxonomy" id="392613"/>
    <lineage>
        <taxon>Eukaryota</taxon>
        <taxon>Fungi</taxon>
        <taxon>Dikarya</taxon>
        <taxon>Ascomycota</taxon>
        <taxon>Pezizomycotina</taxon>
        <taxon>Eurotiomycetes</taxon>
        <taxon>Eurotiomycetidae</taxon>
        <taxon>Onygenales</taxon>
        <taxon>Ascosphaeraceae</taxon>
        <taxon>Ascosphaera</taxon>
    </lineage>
</organism>
<keyword evidence="3" id="KW-1185">Reference proteome</keyword>
<feature type="compositionally biased region" description="Low complexity" evidence="1">
    <location>
        <begin position="187"/>
        <end position="200"/>
    </location>
</feature>
<name>A0A167WBT3_9EURO</name>
<sequence>MGLLNRRRPEDRQDSQSEQQQQQQPAKENAKAPKRDRLKRGLTKDGFTSFLRPVQSNSSASSITASQDAAAVKSDAASYRGNLSRSQTLPDITVQPPGATSQQPQQPPTLIPKLFRTATIGSTTGRGAASAETNNEPTDYVPRRRGSRFTPSLPNIRDTLKISKTTGRRKSSPAVPEVGEIMRSVTPEEQPASHQSQQQQTLDPSAALGSWTPDPANHGSRPPSSPEMSAVGSVRSGRSRFFPSLQNIREHTGPALRLRSRGKNSNRARSSVRTQTDDEGSPRHSKEASRYPEFLLDRPPPGSRPSSAPGQLQEPKVDLLIRNPPPLPRTMDSSTQTEVAPEEPEQLESLEALPEDINGEATDGEDNTDNAPNSEGSFRLRDHQFKPSSPKRTMSLPSVAFYPGSFDKDTESYFAPRPRRSSDSSSYRRSTSASGSERSPSSRTSIEVVSPRGGTTLMTASAAWKSFNKANMSVKRQRQTTTGTEIRNPSLSENLADLPIPDTSANTPPLRPRQSIRDHRSTITTIPTPPPSITSAGQSTLFAEPGSTGRSSMSTTAGITAAVVGALAGAMTVASRWSSPPSSSSPGPISMTSVGEASPFSSASVDSKKVRKTEEEFGPFGDIKVSQKPSATTPARKSLLEAAQSEVAWQKHWGLNALKEAHVQDADTDGLEFDEELAAFQPDRPQKDIYRRNKDEMKCSSSSLTPDVSENTGSQAQAPDTGSLRAIDPLKSLDLSNTALERLSAILRHLKPSPSQTMINAAQNGITEPLGGL</sequence>
<feature type="compositionally biased region" description="Polar residues" evidence="1">
    <location>
        <begin position="81"/>
        <end position="90"/>
    </location>
</feature>
<dbReference type="AlphaFoldDB" id="A0A167WBT3"/>
<feature type="compositionally biased region" description="Polar residues" evidence="1">
    <location>
        <begin position="386"/>
        <end position="396"/>
    </location>
</feature>
<feature type="region of interest" description="Disordered" evidence="1">
    <location>
        <begin position="575"/>
        <end position="613"/>
    </location>
</feature>
<protein>
    <submittedName>
        <fullName evidence="2">Uncharacterized protein</fullName>
    </submittedName>
</protein>
<feature type="compositionally biased region" description="Basic and acidic residues" evidence="1">
    <location>
        <begin position="280"/>
        <end position="290"/>
    </location>
</feature>
<comment type="caution">
    <text evidence="2">The sequence shown here is derived from an EMBL/GenBank/DDBJ whole genome shotgun (WGS) entry which is preliminary data.</text>
</comment>
<proteinExistence type="predicted"/>
<dbReference type="EMBL" id="AZGZ01000024">
    <property type="protein sequence ID" value="KZZ88646.1"/>
    <property type="molecule type" value="Genomic_DNA"/>
</dbReference>
<feature type="compositionally biased region" description="Low complexity" evidence="1">
    <location>
        <begin position="231"/>
        <end position="242"/>
    </location>
</feature>
<dbReference type="Proteomes" id="UP000242877">
    <property type="component" value="Unassembled WGS sequence"/>
</dbReference>
<accession>A0A167WBT3</accession>
<reference evidence="2 3" key="1">
    <citation type="journal article" date="2016" name="Genome Biol. Evol.">
        <title>Divergent and convergent evolution of fungal pathogenicity.</title>
        <authorList>
            <person name="Shang Y."/>
            <person name="Xiao G."/>
            <person name="Zheng P."/>
            <person name="Cen K."/>
            <person name="Zhan S."/>
            <person name="Wang C."/>
        </authorList>
    </citation>
    <scope>NUCLEOTIDE SEQUENCE [LARGE SCALE GENOMIC DNA]</scope>
    <source>
        <strain evidence="2 3">ARSEF 7405</strain>
    </source>
</reference>